<keyword evidence="6" id="KW-0520">NAD</keyword>
<dbReference type="EC" id="1.1.1.31" evidence="3"/>
<organism evidence="10 11">
    <name type="scientific">Neodothiora populina</name>
    <dbReference type="NCBI Taxonomy" id="2781224"/>
    <lineage>
        <taxon>Eukaryota</taxon>
        <taxon>Fungi</taxon>
        <taxon>Dikarya</taxon>
        <taxon>Ascomycota</taxon>
        <taxon>Pezizomycotina</taxon>
        <taxon>Dothideomycetes</taxon>
        <taxon>Dothideomycetidae</taxon>
        <taxon>Dothideales</taxon>
        <taxon>Dothioraceae</taxon>
        <taxon>Neodothiora</taxon>
    </lineage>
</organism>
<evidence type="ECO:0000259" key="8">
    <source>
        <dbReference type="Pfam" id="PF03446"/>
    </source>
</evidence>
<evidence type="ECO:0000313" key="10">
    <source>
        <dbReference type="EMBL" id="KAL1311186.1"/>
    </source>
</evidence>
<comment type="similarity">
    <text evidence="2">Belongs to the HIBADH-related family. 3-hydroxyisobutyrate dehydrogenase subfamily.</text>
</comment>
<dbReference type="Pfam" id="PF03446">
    <property type="entry name" value="NAD_binding_2"/>
    <property type="match status" value="1"/>
</dbReference>
<comment type="caution">
    <text evidence="10">The sequence shown here is derived from an EMBL/GenBank/DDBJ whole genome shotgun (WGS) entry which is preliminary data.</text>
</comment>
<dbReference type="PIRSF" id="PIRSF000103">
    <property type="entry name" value="HIBADH"/>
    <property type="match status" value="1"/>
</dbReference>
<evidence type="ECO:0000256" key="3">
    <source>
        <dbReference type="ARBA" id="ARBA00012991"/>
    </source>
</evidence>
<dbReference type="EMBL" id="JBFMKM010000003">
    <property type="protein sequence ID" value="KAL1311186.1"/>
    <property type="molecule type" value="Genomic_DNA"/>
</dbReference>
<protein>
    <recommendedName>
        <fullName evidence="3">3-hydroxyisobutyrate dehydrogenase</fullName>
        <ecNumber evidence="3">1.1.1.31</ecNumber>
    </recommendedName>
</protein>
<dbReference type="Gene3D" id="3.40.50.720">
    <property type="entry name" value="NAD(P)-binding Rossmann-like Domain"/>
    <property type="match status" value="1"/>
</dbReference>
<evidence type="ECO:0000313" key="11">
    <source>
        <dbReference type="Proteomes" id="UP001562354"/>
    </source>
</evidence>
<dbReference type="InterPro" id="IPR013328">
    <property type="entry name" value="6PGD_dom2"/>
</dbReference>
<sequence length="336" mass="36602">MMVVLPIFQREAGPLKGPVLRRCFGSTSRRQTTYGFVGLGRMGYPMAKNLRSKLSSSDRLIIYDTNQDATTRFSNEMQGTVVADGVRDLAENSETIITVLPEPSHVQNVFQSMLKPPSLLKEGINKERLFIDCSTIDPRSSHDVANAVHSTEQGRFVDAPMSGGVVGAEAGKLTFMLGAHKDLVGRVNEILMLMGKRVVYLGPQTCGLKGKLANNYLLALNNIATAEAMQMGVKWGLDPTVLADMINASTGRCWPSEVNNPVPGVSISAPASNGYVGGFGVKLMNKDLRLATQAAKEAGIETRLGPHARKVYDEIEAIEDLENKDFSVVYKYFDSQ</sequence>
<comment type="catalytic activity">
    <reaction evidence="7">
        <text>3-hydroxy-2-methylpropanoate + NAD(+) = 2-methyl-3-oxopropanoate + NADH + H(+)</text>
        <dbReference type="Rhea" id="RHEA:17681"/>
        <dbReference type="ChEBI" id="CHEBI:11805"/>
        <dbReference type="ChEBI" id="CHEBI:15378"/>
        <dbReference type="ChEBI" id="CHEBI:57540"/>
        <dbReference type="ChEBI" id="CHEBI:57700"/>
        <dbReference type="ChEBI" id="CHEBI:57945"/>
        <dbReference type="EC" id="1.1.1.31"/>
    </reaction>
</comment>
<dbReference type="SUPFAM" id="SSF51735">
    <property type="entry name" value="NAD(P)-binding Rossmann-fold domains"/>
    <property type="match status" value="1"/>
</dbReference>
<dbReference type="RefSeq" id="XP_069204035.1">
    <property type="nucleotide sequence ID" value="XM_069340568.1"/>
</dbReference>
<gene>
    <name evidence="10" type="ORF">AAFC00_001382</name>
</gene>
<dbReference type="PROSITE" id="PS00895">
    <property type="entry name" value="3_HYDROXYISOBUT_DH"/>
    <property type="match status" value="1"/>
</dbReference>
<reference evidence="10 11" key="1">
    <citation type="submission" date="2024-07" db="EMBL/GenBank/DDBJ databases">
        <title>Draft sequence of the Neodothiora populina.</title>
        <authorList>
            <person name="Drown D.D."/>
            <person name="Schuette U.S."/>
            <person name="Buechlein A.B."/>
            <person name="Rusch D.R."/>
            <person name="Winton L.W."/>
            <person name="Adams G.A."/>
        </authorList>
    </citation>
    <scope>NUCLEOTIDE SEQUENCE [LARGE SCALE GENOMIC DNA]</scope>
    <source>
        <strain evidence="10 11">CPC 39397</strain>
    </source>
</reference>
<dbReference type="GeneID" id="95975085"/>
<feature type="domain" description="3-hydroxyisobutyrate dehydrogenase-like NAD-binding" evidence="9">
    <location>
        <begin position="210"/>
        <end position="332"/>
    </location>
</feature>
<dbReference type="InterPro" id="IPR029154">
    <property type="entry name" value="HIBADH-like_NADP-bd"/>
</dbReference>
<dbReference type="InterPro" id="IPR008927">
    <property type="entry name" value="6-PGluconate_DH-like_C_sf"/>
</dbReference>
<evidence type="ECO:0000256" key="6">
    <source>
        <dbReference type="ARBA" id="ARBA00023027"/>
    </source>
</evidence>
<keyword evidence="5" id="KW-0560">Oxidoreductase</keyword>
<dbReference type="InterPro" id="IPR015815">
    <property type="entry name" value="HIBADH-related"/>
</dbReference>
<dbReference type="Gene3D" id="1.10.1040.10">
    <property type="entry name" value="N-(1-d-carboxylethyl)-l-norvaline Dehydrogenase, domain 2"/>
    <property type="match status" value="1"/>
</dbReference>
<name>A0ABR3PP05_9PEZI</name>
<dbReference type="PANTHER" id="PTHR22981">
    <property type="entry name" value="3-HYDROXYISOBUTYRATE DEHYDROGENASE-RELATED"/>
    <property type="match status" value="1"/>
</dbReference>
<evidence type="ECO:0000256" key="2">
    <source>
        <dbReference type="ARBA" id="ARBA00006013"/>
    </source>
</evidence>
<keyword evidence="11" id="KW-1185">Reference proteome</keyword>
<comment type="pathway">
    <text evidence="1">Amino-acid degradation; L-valine degradation.</text>
</comment>
<evidence type="ECO:0000259" key="9">
    <source>
        <dbReference type="Pfam" id="PF14833"/>
    </source>
</evidence>
<evidence type="ECO:0000256" key="7">
    <source>
        <dbReference type="ARBA" id="ARBA00049197"/>
    </source>
</evidence>
<dbReference type="Pfam" id="PF14833">
    <property type="entry name" value="NAD_binding_11"/>
    <property type="match status" value="1"/>
</dbReference>
<proteinExistence type="inferred from homology"/>
<dbReference type="PANTHER" id="PTHR22981:SF7">
    <property type="entry name" value="3-HYDROXYISOBUTYRATE DEHYDROGENASE, MITOCHONDRIAL"/>
    <property type="match status" value="1"/>
</dbReference>
<dbReference type="InterPro" id="IPR036291">
    <property type="entry name" value="NAD(P)-bd_dom_sf"/>
</dbReference>
<evidence type="ECO:0000256" key="1">
    <source>
        <dbReference type="ARBA" id="ARBA00005109"/>
    </source>
</evidence>
<dbReference type="InterPro" id="IPR006115">
    <property type="entry name" value="6PGDH_NADP-bd"/>
</dbReference>
<feature type="domain" description="6-phosphogluconate dehydrogenase NADP-binding" evidence="8">
    <location>
        <begin position="34"/>
        <end position="202"/>
    </location>
</feature>
<dbReference type="SUPFAM" id="SSF48179">
    <property type="entry name" value="6-phosphogluconate dehydrogenase C-terminal domain-like"/>
    <property type="match status" value="1"/>
</dbReference>
<dbReference type="Proteomes" id="UP001562354">
    <property type="component" value="Unassembled WGS sequence"/>
</dbReference>
<keyword evidence="4" id="KW-0101">Branched-chain amino acid catabolism</keyword>
<evidence type="ECO:0000256" key="5">
    <source>
        <dbReference type="ARBA" id="ARBA00023002"/>
    </source>
</evidence>
<dbReference type="InterPro" id="IPR002204">
    <property type="entry name" value="3-OH-isobutyrate_DH-rel_CS"/>
</dbReference>
<accession>A0ABR3PP05</accession>
<evidence type="ECO:0000256" key="4">
    <source>
        <dbReference type="ARBA" id="ARBA00022456"/>
    </source>
</evidence>